<sequence length="390" mass="45694">MKKIIWLVLICALAVLISLWVIANPGVVAFFVKDTLIKLPLWLFVVLIVALFCVLGLLYHLLRLVLLSPKQWWQGLRIRKRDRLTYKLVEMQRAYLLRDHHLLEKKYTLAKLNMPIVGDGLVMLYWQGLLAQGKYQELQSILQTSSKANKKTFVWRYYQAMIFYKVEAFDEAMPLLLTLIKDSPNSIEIIEALINSQLAERRIIDAKNTLLKHQRFLSSSTIDNVFQQLFSHAISLRDLNEIWQSVPRTHSLTLDAEYAYFNRLYSLVPQTEFKERMQKRLLVSFDKPLISLYLELAKDNAAYEFVRSCWLKQIKQDDQSLNILIISFALIYQDDEFVAANLSKVHESALTVPEQLKYLLAKERLAYKQSMPNQAQKYRALREQLLLEHL</sequence>
<keyword evidence="3" id="KW-1185">Reference proteome</keyword>
<dbReference type="EMBL" id="BMJS01000009">
    <property type="protein sequence ID" value="GGF95703.1"/>
    <property type="molecule type" value="Genomic_DNA"/>
</dbReference>
<proteinExistence type="predicted"/>
<reference evidence="2" key="1">
    <citation type="journal article" date="2014" name="Int. J. Syst. Evol. Microbiol.">
        <title>Complete genome sequence of Corynebacterium casei LMG S-19264T (=DSM 44701T), isolated from a smear-ripened cheese.</title>
        <authorList>
            <consortium name="US DOE Joint Genome Institute (JGI-PGF)"/>
            <person name="Walter F."/>
            <person name="Albersmeier A."/>
            <person name="Kalinowski J."/>
            <person name="Ruckert C."/>
        </authorList>
    </citation>
    <scope>NUCLEOTIDE SEQUENCE</scope>
    <source>
        <strain evidence="2">CGMCC 1.15758</strain>
    </source>
</reference>
<dbReference type="AlphaFoldDB" id="A0A8J3E846"/>
<keyword evidence="1" id="KW-0812">Transmembrane</keyword>
<accession>A0A8J3E846</accession>
<evidence type="ECO:0000256" key="1">
    <source>
        <dbReference type="SAM" id="Phobius"/>
    </source>
</evidence>
<name>A0A8J3E846_9GAMM</name>
<evidence type="ECO:0000313" key="3">
    <source>
        <dbReference type="Proteomes" id="UP000636949"/>
    </source>
</evidence>
<organism evidence="2 3">
    <name type="scientific">Cysteiniphilum litorale</name>
    <dbReference type="NCBI Taxonomy" id="2056700"/>
    <lineage>
        <taxon>Bacteria</taxon>
        <taxon>Pseudomonadati</taxon>
        <taxon>Pseudomonadota</taxon>
        <taxon>Gammaproteobacteria</taxon>
        <taxon>Thiotrichales</taxon>
        <taxon>Fastidiosibacteraceae</taxon>
        <taxon>Cysteiniphilum</taxon>
    </lineage>
</organism>
<comment type="caution">
    <text evidence="2">The sequence shown here is derived from an EMBL/GenBank/DDBJ whole genome shotgun (WGS) entry which is preliminary data.</text>
</comment>
<keyword evidence="1" id="KW-0472">Membrane</keyword>
<dbReference type="RefSeq" id="WP_117002199.1">
    <property type="nucleotide sequence ID" value="NZ_BMJS01000009.1"/>
</dbReference>
<reference evidence="2" key="2">
    <citation type="submission" date="2020-09" db="EMBL/GenBank/DDBJ databases">
        <authorList>
            <person name="Sun Q."/>
            <person name="Zhou Y."/>
        </authorList>
    </citation>
    <scope>NUCLEOTIDE SEQUENCE</scope>
    <source>
        <strain evidence="2">CGMCC 1.15758</strain>
    </source>
</reference>
<dbReference type="Proteomes" id="UP000636949">
    <property type="component" value="Unassembled WGS sequence"/>
</dbReference>
<evidence type="ECO:0008006" key="4">
    <source>
        <dbReference type="Google" id="ProtNLM"/>
    </source>
</evidence>
<keyword evidence="1" id="KW-1133">Transmembrane helix</keyword>
<evidence type="ECO:0000313" key="2">
    <source>
        <dbReference type="EMBL" id="GGF95703.1"/>
    </source>
</evidence>
<dbReference type="OrthoDB" id="5620230at2"/>
<protein>
    <recommendedName>
        <fullName evidence="4">HemY N-terminal domain-containing protein</fullName>
    </recommendedName>
</protein>
<feature type="transmembrane region" description="Helical" evidence="1">
    <location>
        <begin position="39"/>
        <end position="62"/>
    </location>
</feature>
<gene>
    <name evidence="2" type="ORF">GCM10010995_11200</name>
</gene>